<dbReference type="GO" id="GO:0015074">
    <property type="term" value="P:DNA integration"/>
    <property type="evidence" value="ECO:0007669"/>
    <property type="project" value="InterPro"/>
</dbReference>
<dbReference type="GO" id="GO:0004519">
    <property type="term" value="F:endonuclease activity"/>
    <property type="evidence" value="ECO:0007669"/>
    <property type="project" value="UniProtKB-KW"/>
</dbReference>
<keyword evidence="6" id="KW-0695">RNA-directed DNA polymerase</keyword>
<sequence>RHIIIHWEGVIALLGKPQEIKTDNGPCFVARRTKEWCALWDIKLVHGLPYNSQGQAIVEHAHHT</sequence>
<keyword evidence="1" id="KW-0808">Transferase</keyword>
<proteinExistence type="predicted"/>
<evidence type="ECO:0000256" key="6">
    <source>
        <dbReference type="ARBA" id="ARBA00022918"/>
    </source>
</evidence>
<comment type="caution">
    <text evidence="8">The sequence shown here is derived from an EMBL/GenBank/DDBJ whole genome shotgun (WGS) entry which is preliminary data.</text>
</comment>
<dbReference type="EMBL" id="VWZC01007310">
    <property type="protein sequence ID" value="NXF63194.1"/>
    <property type="molecule type" value="Genomic_DNA"/>
</dbReference>
<dbReference type="PROSITE" id="PS50994">
    <property type="entry name" value="INTEGRASE"/>
    <property type="match status" value="1"/>
</dbReference>
<dbReference type="GO" id="GO:0016787">
    <property type="term" value="F:hydrolase activity"/>
    <property type="evidence" value="ECO:0007669"/>
    <property type="project" value="UniProtKB-KW"/>
</dbReference>
<dbReference type="SUPFAM" id="SSF53098">
    <property type="entry name" value="Ribonuclease H-like"/>
    <property type="match status" value="1"/>
</dbReference>
<name>A0A7K8V9H0_9STRI</name>
<dbReference type="PANTHER" id="PTHR41694">
    <property type="entry name" value="ENDOGENOUS RETROVIRUS GROUP K MEMBER POL PROTEIN"/>
    <property type="match status" value="1"/>
</dbReference>
<keyword evidence="5" id="KW-0378">Hydrolase</keyword>
<dbReference type="AlphaFoldDB" id="A0A7K8V9H0"/>
<dbReference type="Gene3D" id="3.30.420.10">
    <property type="entry name" value="Ribonuclease H-like superfamily/Ribonuclease H"/>
    <property type="match status" value="1"/>
</dbReference>
<dbReference type="InterPro" id="IPR036397">
    <property type="entry name" value="RNaseH_sf"/>
</dbReference>
<keyword evidence="4" id="KW-0255">Endonuclease</keyword>
<feature type="domain" description="Integrase catalytic" evidence="7">
    <location>
        <begin position="1"/>
        <end position="64"/>
    </location>
</feature>
<evidence type="ECO:0000256" key="3">
    <source>
        <dbReference type="ARBA" id="ARBA00022722"/>
    </source>
</evidence>
<dbReference type="GO" id="GO:0003964">
    <property type="term" value="F:RNA-directed DNA polymerase activity"/>
    <property type="evidence" value="ECO:0007669"/>
    <property type="project" value="UniProtKB-KW"/>
</dbReference>
<dbReference type="Proteomes" id="UP000542434">
    <property type="component" value="Unassembled WGS sequence"/>
</dbReference>
<feature type="non-terminal residue" evidence="8">
    <location>
        <position position="64"/>
    </location>
</feature>
<keyword evidence="3" id="KW-0540">Nuclease</keyword>
<evidence type="ECO:0000313" key="8">
    <source>
        <dbReference type="EMBL" id="NXF63194.1"/>
    </source>
</evidence>
<dbReference type="InterPro" id="IPR012337">
    <property type="entry name" value="RNaseH-like_sf"/>
</dbReference>
<dbReference type="InterPro" id="IPR001584">
    <property type="entry name" value="Integrase_cat-core"/>
</dbReference>
<feature type="non-terminal residue" evidence="8">
    <location>
        <position position="1"/>
    </location>
</feature>
<evidence type="ECO:0000313" key="9">
    <source>
        <dbReference type="Proteomes" id="UP000542434"/>
    </source>
</evidence>
<dbReference type="Pfam" id="PF00665">
    <property type="entry name" value="rve"/>
    <property type="match status" value="1"/>
</dbReference>
<keyword evidence="2" id="KW-0548">Nucleotidyltransferase</keyword>
<evidence type="ECO:0000256" key="1">
    <source>
        <dbReference type="ARBA" id="ARBA00022679"/>
    </source>
</evidence>
<organism evidence="8 9">
    <name type="scientific">Ciccaba nigrolineata</name>
    <dbReference type="NCBI Taxonomy" id="1118524"/>
    <lineage>
        <taxon>Eukaryota</taxon>
        <taxon>Metazoa</taxon>
        <taxon>Chordata</taxon>
        <taxon>Craniata</taxon>
        <taxon>Vertebrata</taxon>
        <taxon>Euteleostomi</taxon>
        <taxon>Archelosauria</taxon>
        <taxon>Archosauria</taxon>
        <taxon>Dinosauria</taxon>
        <taxon>Saurischia</taxon>
        <taxon>Theropoda</taxon>
        <taxon>Coelurosauria</taxon>
        <taxon>Aves</taxon>
        <taxon>Neognathae</taxon>
        <taxon>Neoaves</taxon>
        <taxon>Telluraves</taxon>
        <taxon>Strigiformes</taxon>
        <taxon>Strigidae</taxon>
        <taxon>Ciccaba</taxon>
    </lineage>
</organism>
<reference evidence="8 9" key="1">
    <citation type="submission" date="2019-09" db="EMBL/GenBank/DDBJ databases">
        <title>Bird 10,000 Genomes (B10K) Project - Family phase.</title>
        <authorList>
            <person name="Zhang G."/>
        </authorList>
    </citation>
    <scope>NUCLEOTIDE SEQUENCE [LARGE SCALE GENOMIC DNA]</scope>
    <source>
        <strain evidence="8">B10K-DU-001-07</strain>
        <tissue evidence="8">Muscle</tissue>
    </source>
</reference>
<gene>
    <name evidence="8" type="primary">Ervk18_2</name>
    <name evidence="8" type="ORF">CICNIG_R15471</name>
</gene>
<keyword evidence="9" id="KW-1185">Reference proteome</keyword>
<evidence type="ECO:0000256" key="4">
    <source>
        <dbReference type="ARBA" id="ARBA00022759"/>
    </source>
</evidence>
<dbReference type="PANTHER" id="PTHR41694:SF3">
    <property type="entry name" value="RNA-DIRECTED DNA POLYMERASE-RELATED"/>
    <property type="match status" value="1"/>
</dbReference>
<evidence type="ECO:0000256" key="2">
    <source>
        <dbReference type="ARBA" id="ARBA00022695"/>
    </source>
</evidence>
<protein>
    <submittedName>
        <fullName evidence="8">POK18 protein</fullName>
    </submittedName>
</protein>
<evidence type="ECO:0000256" key="5">
    <source>
        <dbReference type="ARBA" id="ARBA00022801"/>
    </source>
</evidence>
<evidence type="ECO:0000259" key="7">
    <source>
        <dbReference type="PROSITE" id="PS50994"/>
    </source>
</evidence>
<dbReference type="GO" id="GO:0035613">
    <property type="term" value="F:RNA stem-loop binding"/>
    <property type="evidence" value="ECO:0007669"/>
    <property type="project" value="TreeGrafter"/>
</dbReference>
<accession>A0A7K8V9H0</accession>